<dbReference type="Proteomes" id="UP000887566">
    <property type="component" value="Unplaced"/>
</dbReference>
<reference evidence="4" key="1">
    <citation type="submission" date="2022-11" db="UniProtKB">
        <authorList>
            <consortium name="WormBaseParasite"/>
        </authorList>
    </citation>
    <scope>IDENTIFICATION</scope>
</reference>
<feature type="domain" description="VIT" evidence="2">
    <location>
        <begin position="1"/>
        <end position="122"/>
    </location>
</feature>
<dbReference type="InterPro" id="IPR013694">
    <property type="entry name" value="VIT"/>
</dbReference>
<dbReference type="WBParaSite" id="PSAMB.scaffold435size51417.g5774.t1">
    <property type="protein sequence ID" value="PSAMB.scaffold435size51417.g5774.t1"/>
    <property type="gene ID" value="PSAMB.scaffold435size51417.g5774"/>
</dbReference>
<dbReference type="PROSITE" id="PS50234">
    <property type="entry name" value="VWFA"/>
    <property type="match status" value="1"/>
</dbReference>
<dbReference type="Gene3D" id="3.40.50.410">
    <property type="entry name" value="von Willebrand factor, type A domain"/>
    <property type="match status" value="1"/>
</dbReference>
<name>A0A914WN71_9BILA</name>
<dbReference type="InterPro" id="IPR002035">
    <property type="entry name" value="VWF_A"/>
</dbReference>
<dbReference type="SMART" id="SM00609">
    <property type="entry name" value="VIT"/>
    <property type="match status" value="1"/>
</dbReference>
<organism evidence="3 4">
    <name type="scientific">Plectus sambesii</name>
    <dbReference type="NCBI Taxonomy" id="2011161"/>
    <lineage>
        <taxon>Eukaryota</taxon>
        <taxon>Metazoa</taxon>
        <taxon>Ecdysozoa</taxon>
        <taxon>Nematoda</taxon>
        <taxon>Chromadorea</taxon>
        <taxon>Plectida</taxon>
        <taxon>Plectina</taxon>
        <taxon>Plectoidea</taxon>
        <taxon>Plectidae</taxon>
        <taxon>Plectus</taxon>
    </lineage>
</organism>
<keyword evidence="3" id="KW-1185">Reference proteome</keyword>
<dbReference type="PROSITE" id="PS51468">
    <property type="entry name" value="VIT"/>
    <property type="match status" value="1"/>
</dbReference>
<dbReference type="AlphaFoldDB" id="A0A914WN71"/>
<feature type="domain" description="VWFA" evidence="1">
    <location>
        <begin position="256"/>
        <end position="438"/>
    </location>
</feature>
<evidence type="ECO:0000259" key="1">
    <source>
        <dbReference type="PROSITE" id="PS50234"/>
    </source>
</evidence>
<dbReference type="Pfam" id="PF00092">
    <property type="entry name" value="VWA"/>
    <property type="match status" value="1"/>
</dbReference>
<dbReference type="PANTHER" id="PTHR10338">
    <property type="entry name" value="INTER-ALPHA-TRYPSIN INHIBITOR HEAVY CHAIN FAMILY MEMBER"/>
    <property type="match status" value="1"/>
</dbReference>
<accession>A0A914WN71</accession>
<evidence type="ECO:0000313" key="4">
    <source>
        <dbReference type="WBParaSite" id="PSAMB.scaffold435size51417.g5774.t1"/>
    </source>
</evidence>
<dbReference type="PANTHER" id="PTHR10338:SF108">
    <property type="entry name" value="INTER-ALPHA-TRYPSIN INHIBITOR HEAVY CHAIN H4-LIKE PROTEIN"/>
    <property type="match status" value="1"/>
</dbReference>
<dbReference type="SMART" id="SM00327">
    <property type="entry name" value="VWA"/>
    <property type="match status" value="1"/>
</dbReference>
<evidence type="ECO:0000259" key="2">
    <source>
        <dbReference type="PROSITE" id="PS51468"/>
    </source>
</evidence>
<protein>
    <submittedName>
        <fullName evidence="4">Uncharacterized protein</fullName>
    </submittedName>
</protein>
<sequence length="835" mass="92486">MTLTKKLKVTKLHINSEVKCRFATTEINSLVENVSEKAEEAEFVANLPEGAFITYFEMEIDGKVIVGDVKEKQQAKADYDAARSRGETAGHVAQAPRETNTFNISVNIAPYNFARFKLVYQELLQRVRGAYKHQINVHPGQAVENLQVDVTINESSPISIIHVPTFAAKLSEKSNKELLLLKEASDVRIEKISDTEITVKWHPSAANQTQYLTNDALDGQLIVLYDVDRNDDQVLVVDGHFIHFLAPKNLEIGSKNIVFALDISGSMGDGKLEQTKTAMRSILNQLRETDEFSILCFDTQLEVWKKRPLPATKENISEAIGFIDAQHPRGGTDIDLAVQEGIKWLKGSHSDQLLASILVLLTDGQHNSGKCQSHQITSRILEARKDGGQNIKVYGLGFGDDADFNLLREMSSKTGGFARKIYAASDAAIQLDSFYAEISSPLLADLDIKYLNPNVEVVSAVKNITGDTLFEGSEFVVIGKMNQLSLNEGDQIFEWRARSRHGPKVFKCCYRPWHPQPSSNKGEISKTAGSFIERSWAYLTVKNLLEKAKVNSEESATLKNQALKLALKYKFVTEQTSMVVTQAEKAVELELNDHPASANLYHNLPVRMNSYRPHAYSQKVAYGSMPMDEGGSVLGADNDSGDLKASKVLAELPKRQRGEKTKAHMQLNTLVGRGEEQLNDMCDDQPPTIVEKLISTPIDSAIAAFIKLSDIQQKTSTDDNSKEKRLLSLIAAMMASKLPNSPSENDLLKSLLQKSSDEICIREVNESQYIVECDAGRLATVPSILLAIHWKIRLNQLCGIETQNLLIQFLSVIVGTTENGALESLAKQVIAALDA</sequence>
<dbReference type="InterPro" id="IPR036465">
    <property type="entry name" value="vWFA_dom_sf"/>
</dbReference>
<dbReference type="Pfam" id="PF08487">
    <property type="entry name" value="VIT"/>
    <property type="match status" value="1"/>
</dbReference>
<evidence type="ECO:0000313" key="3">
    <source>
        <dbReference type="Proteomes" id="UP000887566"/>
    </source>
</evidence>
<dbReference type="SUPFAM" id="SSF53300">
    <property type="entry name" value="vWA-like"/>
    <property type="match status" value="1"/>
</dbReference>
<proteinExistence type="predicted"/>
<dbReference type="InterPro" id="IPR050934">
    <property type="entry name" value="ITIH"/>
</dbReference>